<dbReference type="Pfam" id="PF02371">
    <property type="entry name" value="Transposase_20"/>
    <property type="match status" value="1"/>
</dbReference>
<evidence type="ECO:0000259" key="2">
    <source>
        <dbReference type="Pfam" id="PF02371"/>
    </source>
</evidence>
<proteinExistence type="predicted"/>
<dbReference type="PANTHER" id="PTHR33055">
    <property type="entry name" value="TRANSPOSASE FOR INSERTION SEQUENCE ELEMENT IS1111A"/>
    <property type="match status" value="1"/>
</dbReference>
<organism evidence="3">
    <name type="scientific">Candidatus Kentrum sp. LFY</name>
    <dbReference type="NCBI Taxonomy" id="2126342"/>
    <lineage>
        <taxon>Bacteria</taxon>
        <taxon>Pseudomonadati</taxon>
        <taxon>Pseudomonadota</taxon>
        <taxon>Gammaproteobacteria</taxon>
        <taxon>Candidatus Kentrum</taxon>
    </lineage>
</organism>
<feature type="domain" description="Transposase IS116/IS110/IS902 C-terminal" evidence="2">
    <location>
        <begin position="93"/>
        <end position="152"/>
    </location>
</feature>
<evidence type="ECO:0000256" key="1">
    <source>
        <dbReference type="SAM" id="MobiDB-lite"/>
    </source>
</evidence>
<dbReference type="InterPro" id="IPR003346">
    <property type="entry name" value="Transposase_20"/>
</dbReference>
<dbReference type="GO" id="GO:0004803">
    <property type="term" value="F:transposase activity"/>
    <property type="evidence" value="ECO:0007669"/>
    <property type="project" value="InterPro"/>
</dbReference>
<protein>
    <submittedName>
        <fullName evidence="3">Transposase IS116/IS110/IS902 family protein</fullName>
    </submittedName>
</protein>
<sequence>MAVVVSDIYGKSAREMIEGLSRGETPEQVLQYASGRLEATIDALLDVLAGESTDDHIFVLSEMLDHIEDLERRIAIFARQLLSRLDPYKAMLQALQTIPGIDKMGAAMLLVEIGDDMGAFGTAEKLASWAGVCPGNHESAGKRVAGKKRKGQSVRPANSM</sequence>
<feature type="region of interest" description="Disordered" evidence="1">
    <location>
        <begin position="139"/>
        <end position="160"/>
    </location>
</feature>
<dbReference type="InterPro" id="IPR047650">
    <property type="entry name" value="Transpos_IS110"/>
</dbReference>
<accession>A0A450UPY5</accession>
<dbReference type="EMBL" id="CAADFH010000042">
    <property type="protein sequence ID" value="VFJ94589.1"/>
    <property type="molecule type" value="Genomic_DNA"/>
</dbReference>
<dbReference type="GO" id="GO:0006313">
    <property type="term" value="P:DNA transposition"/>
    <property type="evidence" value="ECO:0007669"/>
    <property type="project" value="InterPro"/>
</dbReference>
<name>A0A450UPY5_9GAMM</name>
<evidence type="ECO:0000313" key="3">
    <source>
        <dbReference type="EMBL" id="VFJ94589.1"/>
    </source>
</evidence>
<reference evidence="3" key="1">
    <citation type="submission" date="2019-02" db="EMBL/GenBank/DDBJ databases">
        <authorList>
            <person name="Gruber-Vodicka R. H."/>
            <person name="Seah K. B. B."/>
        </authorList>
    </citation>
    <scope>NUCLEOTIDE SEQUENCE</scope>
    <source>
        <strain evidence="3">BECK_M6</strain>
    </source>
</reference>
<dbReference type="PANTHER" id="PTHR33055:SF15">
    <property type="entry name" value="TRANSPOSASE-RELATED"/>
    <property type="match status" value="1"/>
</dbReference>
<gene>
    <name evidence="3" type="ORF">BECKLFY1418A_GA0070994_10422</name>
</gene>
<dbReference type="GO" id="GO:0003677">
    <property type="term" value="F:DNA binding"/>
    <property type="evidence" value="ECO:0007669"/>
    <property type="project" value="InterPro"/>
</dbReference>
<dbReference type="AlphaFoldDB" id="A0A450UPY5"/>